<comment type="subcellular location">
    <subcellularLocation>
        <location evidence="1">Cell envelope</location>
    </subcellularLocation>
</comment>
<organism evidence="8 12">
    <name type="scientific">Antrihabitans spumae</name>
    <dbReference type="NCBI Taxonomy" id="3373370"/>
    <lineage>
        <taxon>Bacteria</taxon>
        <taxon>Bacillati</taxon>
        <taxon>Actinomycetota</taxon>
        <taxon>Actinomycetes</taxon>
        <taxon>Mycobacteriales</taxon>
        <taxon>Nocardiaceae</taxon>
        <taxon>Antrihabitans</taxon>
    </lineage>
</organism>
<dbReference type="EMBL" id="JBIMSP010000009">
    <property type="protein sequence ID" value="MFH5241905.1"/>
    <property type="molecule type" value="Genomic_DNA"/>
</dbReference>
<reference evidence="10 11" key="1">
    <citation type="submission" date="2024-10" db="EMBL/GenBank/DDBJ databases">
        <authorList>
            <person name="Riesco R."/>
        </authorList>
    </citation>
    <scope>NUCLEOTIDE SEQUENCE [LARGE SCALE GENOMIC DNA]</scope>
    <source>
        <strain evidence="9 11">NCIMB 15448</strain>
        <strain evidence="7 10">NCIMB 15449</strain>
        <strain evidence="8 12">NCIMB 15450</strain>
    </source>
</reference>
<evidence type="ECO:0000313" key="12">
    <source>
        <dbReference type="Proteomes" id="UP001609219"/>
    </source>
</evidence>
<sequence length="325" mass="33944">MSTNRTSARGWRKVAAAMLASGLALTAVACGSDTGEAGNSDNSITIKHQKGETTIEGTPTRIVAIGNQWIDATLSLGVTPVGYVDNIAVVGGGKSAPWEPAALQDGESLKPTAELVEQIAALNPDLILASGFAVDQAKYDQLSKLAPTISDIGSAQVDPWGDQVSTLGRVLNKEAEADKVIADVNGQIDAVAKKYPGLQGKTFLTCFLAGATQLMVLADPKDGSSEMFIKLGMSVPPKLAEESSKGGRLALSPERFGDLTSDLLVATGQEEPYKKLPAYATLPSVEKGSIIFLDIVDISGLNQPTPLSLPYLLKKLEPALANAAK</sequence>
<dbReference type="Proteomes" id="UP001609176">
    <property type="component" value="Unassembled WGS sequence"/>
</dbReference>
<dbReference type="PROSITE" id="PS51257">
    <property type="entry name" value="PROKAR_LIPOPROTEIN"/>
    <property type="match status" value="1"/>
</dbReference>
<evidence type="ECO:0000256" key="3">
    <source>
        <dbReference type="ARBA" id="ARBA00022448"/>
    </source>
</evidence>
<dbReference type="Proteomes" id="UP001609175">
    <property type="component" value="Unassembled WGS sequence"/>
</dbReference>
<dbReference type="RefSeq" id="WP_395112808.1">
    <property type="nucleotide sequence ID" value="NZ_JBIMSN010000062.1"/>
</dbReference>
<dbReference type="Proteomes" id="UP001609219">
    <property type="component" value="Unassembled WGS sequence"/>
</dbReference>
<evidence type="ECO:0000313" key="8">
    <source>
        <dbReference type="EMBL" id="MFH5229964.1"/>
    </source>
</evidence>
<dbReference type="Gene3D" id="3.40.50.1980">
    <property type="entry name" value="Nitrogenase molybdenum iron protein domain"/>
    <property type="match status" value="2"/>
</dbReference>
<evidence type="ECO:0000256" key="4">
    <source>
        <dbReference type="ARBA" id="ARBA00022729"/>
    </source>
</evidence>
<dbReference type="InterPro" id="IPR051313">
    <property type="entry name" value="Bact_iron-sidero_bind"/>
</dbReference>
<accession>A0ABW7K4I9</accession>
<gene>
    <name evidence="9" type="ORF">ACHIPV_08390</name>
    <name evidence="7" type="ORF">ACHIPZ_04075</name>
    <name evidence="8" type="ORF">ACHIRB_15480</name>
</gene>
<dbReference type="SUPFAM" id="SSF53807">
    <property type="entry name" value="Helical backbone' metal receptor"/>
    <property type="match status" value="1"/>
</dbReference>
<evidence type="ECO:0000256" key="5">
    <source>
        <dbReference type="SAM" id="SignalP"/>
    </source>
</evidence>
<dbReference type="PROSITE" id="PS50983">
    <property type="entry name" value="FE_B12_PBP"/>
    <property type="match status" value="1"/>
</dbReference>
<comment type="caution">
    <text evidence="8">The sequence shown here is derived from an EMBL/GenBank/DDBJ whole genome shotgun (WGS) entry which is preliminary data.</text>
</comment>
<dbReference type="PANTHER" id="PTHR30532:SF24">
    <property type="entry name" value="FERRIC ENTEROBACTIN-BINDING PERIPLASMIC PROTEIN FEPB"/>
    <property type="match status" value="1"/>
</dbReference>
<evidence type="ECO:0000256" key="1">
    <source>
        <dbReference type="ARBA" id="ARBA00004196"/>
    </source>
</evidence>
<protein>
    <submittedName>
        <fullName evidence="8">ABC transporter substrate-binding protein</fullName>
    </submittedName>
</protein>
<feature type="signal peptide" evidence="5">
    <location>
        <begin position="1"/>
        <end position="29"/>
    </location>
</feature>
<proteinExistence type="inferred from homology"/>
<dbReference type="InterPro" id="IPR002491">
    <property type="entry name" value="ABC_transptr_periplasmic_BD"/>
</dbReference>
<evidence type="ECO:0000256" key="2">
    <source>
        <dbReference type="ARBA" id="ARBA00008814"/>
    </source>
</evidence>
<keyword evidence="3" id="KW-0813">Transport</keyword>
<dbReference type="Pfam" id="PF01497">
    <property type="entry name" value="Peripla_BP_2"/>
    <property type="match status" value="1"/>
</dbReference>
<dbReference type="PANTHER" id="PTHR30532">
    <property type="entry name" value="IRON III DICITRATE-BINDING PERIPLASMIC PROTEIN"/>
    <property type="match status" value="1"/>
</dbReference>
<evidence type="ECO:0000313" key="11">
    <source>
        <dbReference type="Proteomes" id="UP001609176"/>
    </source>
</evidence>
<evidence type="ECO:0000259" key="6">
    <source>
        <dbReference type="PROSITE" id="PS50983"/>
    </source>
</evidence>
<dbReference type="EMBL" id="JBIMSN010000062">
    <property type="protein sequence ID" value="MFH5229964.1"/>
    <property type="molecule type" value="Genomic_DNA"/>
</dbReference>
<comment type="similarity">
    <text evidence="2">Belongs to the bacterial solute-binding protein 8 family.</text>
</comment>
<evidence type="ECO:0000313" key="9">
    <source>
        <dbReference type="EMBL" id="MFH5241905.1"/>
    </source>
</evidence>
<keyword evidence="4 5" id="KW-0732">Signal</keyword>
<feature type="chain" id="PRO_5045033597" evidence="5">
    <location>
        <begin position="30"/>
        <end position="325"/>
    </location>
</feature>
<feature type="domain" description="Fe/B12 periplasmic-binding" evidence="6">
    <location>
        <begin position="61"/>
        <end position="324"/>
    </location>
</feature>
<evidence type="ECO:0000313" key="7">
    <source>
        <dbReference type="EMBL" id="MFH5207400.1"/>
    </source>
</evidence>
<keyword evidence="12" id="KW-1185">Reference proteome</keyword>
<evidence type="ECO:0000313" key="10">
    <source>
        <dbReference type="Proteomes" id="UP001609175"/>
    </source>
</evidence>
<name>A0ABW7K4I9_9NOCA</name>
<dbReference type="EMBL" id="JBIMSO010000017">
    <property type="protein sequence ID" value="MFH5207400.1"/>
    <property type="molecule type" value="Genomic_DNA"/>
</dbReference>